<dbReference type="SUPFAM" id="SSF46894">
    <property type="entry name" value="C-terminal effector domain of the bipartite response regulators"/>
    <property type="match status" value="1"/>
</dbReference>
<accession>A0ABU8DB05</accession>
<dbReference type="SMART" id="SM00421">
    <property type="entry name" value="HTH_LUXR"/>
    <property type="match status" value="1"/>
</dbReference>
<organism evidence="3 4">
    <name type="scientific">Erwinia aphidicola</name>
    <dbReference type="NCBI Taxonomy" id="68334"/>
    <lineage>
        <taxon>Bacteria</taxon>
        <taxon>Pseudomonadati</taxon>
        <taxon>Pseudomonadota</taxon>
        <taxon>Gammaproteobacteria</taxon>
        <taxon>Enterobacterales</taxon>
        <taxon>Erwiniaceae</taxon>
        <taxon>Erwinia</taxon>
    </lineage>
</organism>
<dbReference type="RefSeq" id="WP_048916473.1">
    <property type="nucleotide sequence ID" value="NZ_CAKKMT010000003.1"/>
</dbReference>
<dbReference type="InterPro" id="IPR036388">
    <property type="entry name" value="WH-like_DNA-bd_sf"/>
</dbReference>
<reference evidence="3 4" key="1">
    <citation type="submission" date="2024-02" db="EMBL/GenBank/DDBJ databases">
        <title>First report Erwinia aphidicola in onion in Chile.</title>
        <authorList>
            <person name="Valenzuela M."/>
            <person name="Pena M."/>
            <person name="Dutta B."/>
        </authorList>
    </citation>
    <scope>NUCLEOTIDE SEQUENCE [LARGE SCALE GENOMIC DNA]</scope>
    <source>
        <strain evidence="3 4">QCJ3A</strain>
    </source>
</reference>
<keyword evidence="4" id="KW-1185">Reference proteome</keyword>
<evidence type="ECO:0000259" key="2">
    <source>
        <dbReference type="SMART" id="SM00421"/>
    </source>
</evidence>
<dbReference type="InterPro" id="IPR000792">
    <property type="entry name" value="Tscrpt_reg_LuxR_C"/>
</dbReference>
<sequence length="193" mass="22049">MTDRAYITVMMLDSDRYFQEGVVQVLKNQLPHTVVRHSAQLQGNVDLLIAGCDAVSLCAAQHFAASMSPHGQLITITDTAQQRWQSLPPLLQACPQWLLHRRQSEAQLAALLRRVMPPDTRLIMIVDPRAHSEEKLTPREKTLIELLRVNATPHQIARCMALHPKTVSTYKRSVMHKLGMQKNLELYHWLLYS</sequence>
<evidence type="ECO:0000256" key="1">
    <source>
        <dbReference type="ARBA" id="ARBA00023125"/>
    </source>
</evidence>
<evidence type="ECO:0000313" key="3">
    <source>
        <dbReference type="EMBL" id="MEI2680699.1"/>
    </source>
</evidence>
<dbReference type="Pfam" id="PF00196">
    <property type="entry name" value="GerE"/>
    <property type="match status" value="1"/>
</dbReference>
<dbReference type="Proteomes" id="UP001306592">
    <property type="component" value="Unassembled WGS sequence"/>
</dbReference>
<name>A0ABU8DB05_ERWAP</name>
<gene>
    <name evidence="3" type="ORF">V8N49_03360</name>
</gene>
<comment type="caution">
    <text evidence="3">The sequence shown here is derived from an EMBL/GenBank/DDBJ whole genome shotgun (WGS) entry which is preliminary data.</text>
</comment>
<dbReference type="Gene3D" id="1.10.10.10">
    <property type="entry name" value="Winged helix-like DNA-binding domain superfamily/Winged helix DNA-binding domain"/>
    <property type="match status" value="1"/>
</dbReference>
<evidence type="ECO:0000313" key="4">
    <source>
        <dbReference type="Proteomes" id="UP001306592"/>
    </source>
</evidence>
<dbReference type="InterPro" id="IPR016032">
    <property type="entry name" value="Sig_transdc_resp-reg_C-effctor"/>
</dbReference>
<protein>
    <submittedName>
        <fullName evidence="3">LuxR C-terminal-related transcriptional regulator</fullName>
    </submittedName>
</protein>
<feature type="domain" description="HTH luxR-type" evidence="2">
    <location>
        <begin position="133"/>
        <end position="190"/>
    </location>
</feature>
<dbReference type="EMBL" id="JBANEI010000001">
    <property type="protein sequence ID" value="MEI2680699.1"/>
    <property type="molecule type" value="Genomic_DNA"/>
</dbReference>
<keyword evidence="1" id="KW-0238">DNA-binding</keyword>
<proteinExistence type="predicted"/>